<organism evidence="3">
    <name type="scientific">uncultured Caudovirales phage</name>
    <dbReference type="NCBI Taxonomy" id="2100421"/>
    <lineage>
        <taxon>Viruses</taxon>
        <taxon>Duplodnaviria</taxon>
        <taxon>Heunggongvirae</taxon>
        <taxon>Uroviricota</taxon>
        <taxon>Caudoviricetes</taxon>
        <taxon>Peduoviridae</taxon>
        <taxon>Maltschvirus</taxon>
        <taxon>Maltschvirus maltsch</taxon>
    </lineage>
</organism>
<dbReference type="EMBL" id="LR798243">
    <property type="protein sequence ID" value="CAB5214807.1"/>
    <property type="molecule type" value="Genomic_DNA"/>
</dbReference>
<feature type="domain" description="Autotransporter" evidence="2">
    <location>
        <begin position="692"/>
        <end position="982"/>
    </location>
</feature>
<name>A0A6J7WGZ4_9CAUD</name>
<feature type="region of interest" description="Disordered" evidence="1">
    <location>
        <begin position="239"/>
        <end position="267"/>
    </location>
</feature>
<dbReference type="InterPro" id="IPR036709">
    <property type="entry name" value="Autotransporte_beta_dom_sf"/>
</dbReference>
<evidence type="ECO:0000259" key="2">
    <source>
        <dbReference type="PROSITE" id="PS51208"/>
    </source>
</evidence>
<evidence type="ECO:0000313" key="3">
    <source>
        <dbReference type="EMBL" id="CAB5214807.1"/>
    </source>
</evidence>
<dbReference type="SMART" id="SM00869">
    <property type="entry name" value="Autotransporter"/>
    <property type="match status" value="1"/>
</dbReference>
<reference evidence="3" key="1">
    <citation type="submission" date="2020-05" db="EMBL/GenBank/DDBJ databases">
        <authorList>
            <person name="Chiriac C."/>
            <person name="Salcher M."/>
            <person name="Ghai R."/>
            <person name="Kavagutti S V."/>
        </authorList>
    </citation>
    <scope>NUCLEOTIDE SEQUENCE</scope>
</reference>
<gene>
    <name evidence="3" type="ORF">UFOVP190_271</name>
</gene>
<dbReference type="Pfam" id="PF03797">
    <property type="entry name" value="Autotransporter"/>
    <property type="match status" value="1"/>
</dbReference>
<protein>
    <submittedName>
        <fullName evidence="3">Autotransporter beta-domain containing protein</fullName>
    </submittedName>
</protein>
<proteinExistence type="predicted"/>
<dbReference type="InterPro" id="IPR005546">
    <property type="entry name" value="Autotransporte_beta"/>
</dbReference>
<dbReference type="SUPFAM" id="SSF103515">
    <property type="entry name" value="Autotransporter"/>
    <property type="match status" value="1"/>
</dbReference>
<accession>A0A6J7WGZ4</accession>
<dbReference type="PROSITE" id="PS51208">
    <property type="entry name" value="AUTOTRANSPORTER"/>
    <property type="match status" value="1"/>
</dbReference>
<evidence type="ECO:0000256" key="1">
    <source>
        <dbReference type="SAM" id="MobiDB-lite"/>
    </source>
</evidence>
<dbReference type="Gene3D" id="2.40.128.130">
    <property type="entry name" value="Autotransporter beta-domain"/>
    <property type="match status" value="1"/>
</dbReference>
<sequence>MRVIKKAIAAASACLVLGVTYAQNIGFEAGNTSGWSGTGLSAVGSQTLQAGQNQWTINPYGSYMGKLTIQSGTFSGMTSAMGLNAGSISTLQNMLTTQATANNFGNGTVTTTAYATKTVTLTAGQTFTLAWQYISTDYVPFNDGSIATLTKVGSPNTTAVLNNYTAQSTLLGFTVPGTGDYSTGSYGSTGWQVATFTATEAGDYILGFGVFNLEDSALSPVLYVDEVQGTTLKNGTTFGAVAPNPGTSAPDASSGSVTPPAPTPTPAPTLVNDLSSGVTTSAQLGTNPVFNGGTLQIVADATTMNQLFGITGQGATIDANGLVSTFNGVISNAVSGTPGALTITNTATGGSVTLTAQNTYTGVTTITQGATLNNTGSIAASSGVNNAGTFNNSGTAPNVNNTGTFNNSGTAGDVNNSGFFNNLFGGIISMLTNTGTAVNDGTTGTVNNSGTFTNNGTTGDLTNTGTVVNAGSVGAVVNSAGTFTNYGSAGGVFNDALFNNIGGVGDVVNNGVFNNMGTTGSVTNNNLFANNGTTGDVNNSGIFVSTGTSGAVTNSGSFTLTQPGSIGSINNSGIFNMSTAGSPVTVGSYTQSSTGITVMTVAPGTIQQLNVIGTADLGGAVVFKSEPGTYKYGVYPFLTASSITGSYMYLGFDPDYISPLGFDLVQTNNSVGLKITPSAAYTLASINQNVGSIMTVNNLQMSTLDGSLNYDCVLYGERNMCISAGARYTTDSAGNASGGSLTVGKKVNPNFRVGAFMDQGFNNITSNNVTLKTGMPMVGAYAHWNQDSRGYGWGVHASAAYSSNKMSITRTGTAYSEAGTGTPTATGDAIQLKATYSYPIGTRLTVNPYVGLRYTQLDISAYTESNAVYPLSYKGLTQSATDALAGVGASYNFGRVVGYVSGGVVQNLSYTAGSLSGTSGIVNLGTYNVALPGSNYTSMAFGAGVTIDVARNQYLNLGLGWQQKSLVNTNVSSFNASYTVGF</sequence>
<feature type="compositionally biased region" description="Polar residues" evidence="1">
    <location>
        <begin position="245"/>
        <end position="257"/>
    </location>
</feature>